<dbReference type="AlphaFoldDB" id="A0A6G1GEE5"/>
<evidence type="ECO:0000313" key="2">
    <source>
        <dbReference type="Proteomes" id="UP000504638"/>
    </source>
</evidence>
<reference evidence="3" key="2">
    <citation type="submission" date="2020-04" db="EMBL/GenBank/DDBJ databases">
        <authorList>
            <consortium name="NCBI Genome Project"/>
        </authorList>
    </citation>
    <scope>NUCLEOTIDE SEQUENCE</scope>
    <source>
        <strain evidence="3">CBS 781.70</strain>
    </source>
</reference>
<evidence type="ECO:0000313" key="1">
    <source>
        <dbReference type="EMBL" id="KAF1816423.1"/>
    </source>
</evidence>
<dbReference type="OrthoDB" id="3645574at2759"/>
<keyword evidence="2" id="KW-1185">Reference proteome</keyword>
<proteinExistence type="predicted"/>
<dbReference type="GeneID" id="54419208"/>
<protein>
    <recommendedName>
        <fullName evidence="4">Aminoglycoside phosphotransferase domain-containing protein</fullName>
    </recommendedName>
</protein>
<reference evidence="3" key="3">
    <citation type="submission" date="2025-04" db="UniProtKB">
        <authorList>
            <consortium name="RefSeq"/>
        </authorList>
    </citation>
    <scope>IDENTIFICATION</scope>
    <source>
        <strain evidence="3">CBS 781.70</strain>
    </source>
</reference>
<reference evidence="1 3" key="1">
    <citation type="submission" date="2020-01" db="EMBL/GenBank/DDBJ databases">
        <authorList>
            <consortium name="DOE Joint Genome Institute"/>
            <person name="Haridas S."/>
            <person name="Albert R."/>
            <person name="Binder M."/>
            <person name="Bloem J."/>
            <person name="Labutti K."/>
            <person name="Salamov A."/>
            <person name="Andreopoulos B."/>
            <person name="Baker S.E."/>
            <person name="Barry K."/>
            <person name="Bills G."/>
            <person name="Bluhm B.H."/>
            <person name="Cannon C."/>
            <person name="Castanera R."/>
            <person name="Culley D.E."/>
            <person name="Daum C."/>
            <person name="Ezra D."/>
            <person name="Gonzalez J.B."/>
            <person name="Henrissat B."/>
            <person name="Kuo A."/>
            <person name="Liang C."/>
            <person name="Lipzen A."/>
            <person name="Lutzoni F."/>
            <person name="Magnuson J."/>
            <person name="Mondo S."/>
            <person name="Nolan M."/>
            <person name="Ohm R."/>
            <person name="Pangilinan J."/>
            <person name="Park H.-J."/>
            <person name="Ramirez L."/>
            <person name="Alfaro M."/>
            <person name="Sun H."/>
            <person name="Tritt A."/>
            <person name="Yoshinaga Y."/>
            <person name="Zwiers L.-H."/>
            <person name="Turgeon B.G."/>
            <person name="Goodwin S.B."/>
            <person name="Spatafora J.W."/>
            <person name="Crous P.W."/>
            <person name="Grigoriev I.V."/>
        </authorList>
    </citation>
    <scope>NUCLEOTIDE SEQUENCE</scope>
    <source>
        <strain evidence="1 3">CBS 781.70</strain>
    </source>
</reference>
<name>A0A6G1GEE5_9PEZI</name>
<organism evidence="1">
    <name type="scientific">Eremomyces bilateralis CBS 781.70</name>
    <dbReference type="NCBI Taxonomy" id="1392243"/>
    <lineage>
        <taxon>Eukaryota</taxon>
        <taxon>Fungi</taxon>
        <taxon>Dikarya</taxon>
        <taxon>Ascomycota</taxon>
        <taxon>Pezizomycotina</taxon>
        <taxon>Dothideomycetes</taxon>
        <taxon>Dothideomycetes incertae sedis</taxon>
        <taxon>Eremomycetales</taxon>
        <taxon>Eremomycetaceae</taxon>
        <taxon>Eremomyces</taxon>
    </lineage>
</organism>
<dbReference type="EMBL" id="ML975150">
    <property type="protein sequence ID" value="KAF1816423.1"/>
    <property type="molecule type" value="Genomic_DNA"/>
</dbReference>
<dbReference type="RefSeq" id="XP_033538054.1">
    <property type="nucleotide sequence ID" value="XM_033678638.1"/>
</dbReference>
<gene>
    <name evidence="1 3" type="ORF">P152DRAFT_454687</name>
</gene>
<accession>A0A6G1GEE5</accession>
<evidence type="ECO:0000313" key="3">
    <source>
        <dbReference type="RefSeq" id="XP_033538054.1"/>
    </source>
</evidence>
<evidence type="ECO:0008006" key="4">
    <source>
        <dbReference type="Google" id="ProtNLM"/>
    </source>
</evidence>
<dbReference type="Proteomes" id="UP000504638">
    <property type="component" value="Unplaced"/>
</dbReference>
<sequence length="202" mass="23363">MDRDQTYTTSESYISDLLTYHDLRFLHQPNAVNNGDGGRELIVSKTMLRATGHHYLLGAPKRPFVLGLTDLHQSNLFVDEDWNIKYLIGLKWVCSLPIEMRGALYCLWGHDLDDIIGANLEEYVIVRDEYMRIFEGKEEALSPKLQYGLSLAQVTQSVWEKGWVWYCLSLTSVNGMCILFDQYVCRKYHPFPLTKEMDTVVS</sequence>